<sequence>MTFAYSDQDVKRITDAVRGQNEFLNSKDCFQEFRALERLQPKHTAYDLHLRTLAEYVKLQRIPRGLRAHLSPTLFSDNEEYCTGKWEAIINKCSLDLMQLQIALPEVKGETERMEESIQNSFETAVVAEVESRKRNKFQRDAEDYKTGTAYRWRTKGYGKSLNDRKLMYQPKQRGYPERSEKAGQSGSVPGSPASTSSTSFLDGSQATATSEEENAEGANTTKKQQRS</sequence>
<evidence type="ECO:0000313" key="2">
    <source>
        <dbReference type="EMBL" id="OCT70287.1"/>
    </source>
</evidence>
<name>A0A974CCC1_XENLA</name>
<gene>
    <name evidence="2" type="ORF">XELAEV_18037209mg</name>
</gene>
<dbReference type="Proteomes" id="UP000694892">
    <property type="component" value="Chromosome 7S"/>
</dbReference>
<protein>
    <submittedName>
        <fullName evidence="2">Uncharacterized protein</fullName>
    </submittedName>
</protein>
<feature type="compositionally biased region" description="Polar residues" evidence="1">
    <location>
        <begin position="218"/>
        <end position="228"/>
    </location>
</feature>
<accession>A0A974CCC1</accession>
<evidence type="ECO:0000256" key="1">
    <source>
        <dbReference type="SAM" id="MobiDB-lite"/>
    </source>
</evidence>
<proteinExistence type="predicted"/>
<organism evidence="2 3">
    <name type="scientific">Xenopus laevis</name>
    <name type="common">African clawed frog</name>
    <dbReference type="NCBI Taxonomy" id="8355"/>
    <lineage>
        <taxon>Eukaryota</taxon>
        <taxon>Metazoa</taxon>
        <taxon>Chordata</taxon>
        <taxon>Craniata</taxon>
        <taxon>Vertebrata</taxon>
        <taxon>Euteleostomi</taxon>
        <taxon>Amphibia</taxon>
        <taxon>Batrachia</taxon>
        <taxon>Anura</taxon>
        <taxon>Pipoidea</taxon>
        <taxon>Pipidae</taxon>
        <taxon>Xenopodinae</taxon>
        <taxon>Xenopus</taxon>
        <taxon>Xenopus</taxon>
    </lineage>
</organism>
<dbReference type="AlphaFoldDB" id="A0A974CCC1"/>
<evidence type="ECO:0000313" key="3">
    <source>
        <dbReference type="Proteomes" id="UP000694892"/>
    </source>
</evidence>
<feature type="region of interest" description="Disordered" evidence="1">
    <location>
        <begin position="162"/>
        <end position="228"/>
    </location>
</feature>
<feature type="compositionally biased region" description="Polar residues" evidence="1">
    <location>
        <begin position="183"/>
        <end position="210"/>
    </location>
</feature>
<dbReference type="EMBL" id="CM004479">
    <property type="protein sequence ID" value="OCT70287.1"/>
    <property type="molecule type" value="Genomic_DNA"/>
</dbReference>
<reference evidence="3" key="1">
    <citation type="journal article" date="2016" name="Nature">
        <title>Genome evolution in the allotetraploid frog Xenopus laevis.</title>
        <authorList>
            <person name="Session A.M."/>
            <person name="Uno Y."/>
            <person name="Kwon T."/>
            <person name="Chapman J.A."/>
            <person name="Toyoda A."/>
            <person name="Takahashi S."/>
            <person name="Fukui A."/>
            <person name="Hikosaka A."/>
            <person name="Suzuki A."/>
            <person name="Kondo M."/>
            <person name="van Heeringen S.J."/>
            <person name="Quigley I."/>
            <person name="Heinz S."/>
            <person name="Ogino H."/>
            <person name="Ochi H."/>
            <person name="Hellsten U."/>
            <person name="Lyons J.B."/>
            <person name="Simakov O."/>
            <person name="Putnam N."/>
            <person name="Stites J."/>
            <person name="Kuroki Y."/>
            <person name="Tanaka T."/>
            <person name="Michiue T."/>
            <person name="Watanabe M."/>
            <person name="Bogdanovic O."/>
            <person name="Lister R."/>
            <person name="Georgiou G."/>
            <person name="Paranjpe S.S."/>
            <person name="van Kruijsbergen I."/>
            <person name="Shu S."/>
            <person name="Carlson J."/>
            <person name="Kinoshita T."/>
            <person name="Ohta Y."/>
            <person name="Mawaribuchi S."/>
            <person name="Jenkins J."/>
            <person name="Grimwood J."/>
            <person name="Schmutz J."/>
            <person name="Mitros T."/>
            <person name="Mozaffari S.V."/>
            <person name="Suzuki Y."/>
            <person name="Haramoto Y."/>
            <person name="Yamamoto T.S."/>
            <person name="Takagi C."/>
            <person name="Heald R."/>
            <person name="Miller K."/>
            <person name="Haudenschild C."/>
            <person name="Kitzman J."/>
            <person name="Nakayama T."/>
            <person name="Izutsu Y."/>
            <person name="Robert J."/>
            <person name="Fortriede J."/>
            <person name="Burns K."/>
            <person name="Lotay V."/>
            <person name="Karimi K."/>
            <person name="Yasuoka Y."/>
            <person name="Dichmann D.S."/>
            <person name="Flajnik M.F."/>
            <person name="Houston D.W."/>
            <person name="Shendure J."/>
            <person name="DuPasquier L."/>
            <person name="Vize P.D."/>
            <person name="Zorn A.M."/>
            <person name="Ito M."/>
            <person name="Marcotte E.M."/>
            <person name="Wallingford J.B."/>
            <person name="Ito Y."/>
            <person name="Asashima M."/>
            <person name="Ueno N."/>
            <person name="Matsuda Y."/>
            <person name="Veenstra G.J."/>
            <person name="Fujiyama A."/>
            <person name="Harland R.M."/>
            <person name="Taira M."/>
            <person name="Rokhsar D.S."/>
        </authorList>
    </citation>
    <scope>NUCLEOTIDE SEQUENCE [LARGE SCALE GENOMIC DNA]</scope>
    <source>
        <strain evidence="3">J</strain>
    </source>
</reference>